<dbReference type="EMBL" id="JBBMFT010000004">
    <property type="protein sequence ID" value="MEQ2456505.1"/>
    <property type="molecule type" value="Genomic_DNA"/>
</dbReference>
<keyword evidence="1" id="KW-1133">Transmembrane helix</keyword>
<keyword evidence="1" id="KW-0472">Membrane</keyword>
<evidence type="ECO:0000256" key="1">
    <source>
        <dbReference type="SAM" id="Phobius"/>
    </source>
</evidence>
<dbReference type="Proteomes" id="UP001440599">
    <property type="component" value="Unassembled WGS sequence"/>
</dbReference>
<dbReference type="RefSeq" id="WP_349140161.1">
    <property type="nucleotide sequence ID" value="NZ_JBBMFT010000004.1"/>
</dbReference>
<feature type="transmembrane region" description="Helical" evidence="1">
    <location>
        <begin position="12"/>
        <end position="30"/>
    </location>
</feature>
<keyword evidence="1" id="KW-0812">Transmembrane</keyword>
<reference evidence="2 3" key="1">
    <citation type="submission" date="2024-03" db="EMBL/GenBank/DDBJ databases">
        <title>Human intestinal bacterial collection.</title>
        <authorList>
            <person name="Pauvert C."/>
            <person name="Hitch T.C.A."/>
            <person name="Clavel T."/>
        </authorList>
    </citation>
    <scope>NUCLEOTIDE SEQUENCE [LARGE SCALE GENOMIC DNA]</scope>
    <source>
        <strain evidence="2 3">CLA-AP-H34</strain>
    </source>
</reference>
<name>A0ABV1ER80_9FIRM</name>
<keyword evidence="3" id="KW-1185">Reference proteome</keyword>
<sequence>MIQQNRLENKARWLLGAEILLLGLVAVSLIPQPKSEPILRTIQHNACSLEGQLAFLGESGVRYQPVAERRDGTNVQIEYAKANYYIVDGQYYVDMGDGPVPIPTPEEELPVVQEMFQRASVLPSYDVSELTFRSSYATLLPDLETGELVWCQAEEYEREGTEWILRMYFRSDELYAIQCKEDRRYIYYVSSFSGQPSETIELPASAQTV</sequence>
<organism evidence="2 3">
    <name type="scientific">Flavonifractor hominis</name>
    <dbReference type="NCBI Taxonomy" id="3133178"/>
    <lineage>
        <taxon>Bacteria</taxon>
        <taxon>Bacillati</taxon>
        <taxon>Bacillota</taxon>
        <taxon>Clostridia</taxon>
        <taxon>Eubacteriales</taxon>
        <taxon>Oscillospiraceae</taxon>
        <taxon>Flavonifractor</taxon>
    </lineage>
</organism>
<protein>
    <recommendedName>
        <fullName evidence="4">DUF4340 domain-containing protein</fullName>
    </recommendedName>
</protein>
<evidence type="ECO:0008006" key="4">
    <source>
        <dbReference type="Google" id="ProtNLM"/>
    </source>
</evidence>
<gene>
    <name evidence="2" type="ORF">WMO45_08225</name>
</gene>
<accession>A0ABV1ER80</accession>
<proteinExistence type="predicted"/>
<evidence type="ECO:0000313" key="2">
    <source>
        <dbReference type="EMBL" id="MEQ2456505.1"/>
    </source>
</evidence>
<evidence type="ECO:0000313" key="3">
    <source>
        <dbReference type="Proteomes" id="UP001440599"/>
    </source>
</evidence>
<comment type="caution">
    <text evidence="2">The sequence shown here is derived from an EMBL/GenBank/DDBJ whole genome shotgun (WGS) entry which is preliminary data.</text>
</comment>